<organism evidence="3 4">
    <name type="scientific">Trametes coccinea (strain BRFM310)</name>
    <name type="common">Pycnoporus coccineus</name>
    <dbReference type="NCBI Taxonomy" id="1353009"/>
    <lineage>
        <taxon>Eukaryota</taxon>
        <taxon>Fungi</taxon>
        <taxon>Dikarya</taxon>
        <taxon>Basidiomycota</taxon>
        <taxon>Agaricomycotina</taxon>
        <taxon>Agaricomycetes</taxon>
        <taxon>Polyporales</taxon>
        <taxon>Polyporaceae</taxon>
        <taxon>Trametes</taxon>
    </lineage>
</organism>
<evidence type="ECO:0000256" key="1">
    <source>
        <dbReference type="SAM" id="MobiDB-lite"/>
    </source>
</evidence>
<dbReference type="EMBL" id="KZ084152">
    <property type="protein sequence ID" value="OSC97403.1"/>
    <property type="molecule type" value="Genomic_DNA"/>
</dbReference>
<proteinExistence type="predicted"/>
<evidence type="ECO:0000313" key="4">
    <source>
        <dbReference type="Proteomes" id="UP000193067"/>
    </source>
</evidence>
<accession>A0A1Y2I9N7</accession>
<evidence type="ECO:0000313" key="2">
    <source>
        <dbReference type="EMBL" id="OSC96575.1"/>
    </source>
</evidence>
<dbReference type="AlphaFoldDB" id="A0A1Y2I9N7"/>
<dbReference type="Proteomes" id="UP000193067">
    <property type="component" value="Unassembled WGS sequence"/>
</dbReference>
<dbReference type="EMBL" id="KZ084174">
    <property type="protein sequence ID" value="OSC96575.1"/>
    <property type="molecule type" value="Genomic_DNA"/>
</dbReference>
<keyword evidence="4" id="KW-1185">Reference proteome</keyword>
<reference evidence="3 4" key="1">
    <citation type="journal article" date="2015" name="Biotechnol. Biofuels">
        <title>Enhanced degradation of softwood versus hardwood by the white-rot fungus Pycnoporus coccineus.</title>
        <authorList>
            <person name="Couturier M."/>
            <person name="Navarro D."/>
            <person name="Chevret D."/>
            <person name="Henrissat B."/>
            <person name="Piumi F."/>
            <person name="Ruiz-Duenas F.J."/>
            <person name="Martinez A.T."/>
            <person name="Grigoriev I.V."/>
            <person name="Riley R."/>
            <person name="Lipzen A."/>
            <person name="Berrin J.G."/>
            <person name="Master E.R."/>
            <person name="Rosso M.N."/>
        </authorList>
    </citation>
    <scope>NUCLEOTIDE SEQUENCE [LARGE SCALE GENOMIC DNA]</scope>
    <source>
        <strain evidence="3 4">BRFM310</strain>
    </source>
</reference>
<evidence type="ECO:0000313" key="3">
    <source>
        <dbReference type="EMBL" id="OSC97403.1"/>
    </source>
</evidence>
<sequence length="194" mass="21694">MHERERTSDGTQEVHGPFRAISPHPSVSTLHRPTISHTRVALTAATPRVFRQLGNTLVVLYLELAAGVSSRGLRISWIYPVRCPSARAPHSWCGFNPAAFVSSIHVSDLALERHGRRCRQPHTPIRPYASSLPVSARALFKYPQANTMLAACIHGLQSARRRSVRRALIRSPCISRDSPRVYSLLRPVRLVVTR</sequence>
<feature type="region of interest" description="Disordered" evidence="1">
    <location>
        <begin position="1"/>
        <end position="23"/>
    </location>
</feature>
<gene>
    <name evidence="3" type="ORF">PYCCODRAFT_1141872</name>
    <name evidence="2" type="ORF">PYCCODRAFT_1265741</name>
</gene>
<protein>
    <submittedName>
        <fullName evidence="3">Uncharacterized protein</fullName>
    </submittedName>
</protein>
<name>A0A1Y2I9N7_TRAC3</name>